<dbReference type="GO" id="GO:0045493">
    <property type="term" value="P:xylan catabolic process"/>
    <property type="evidence" value="ECO:0007669"/>
    <property type="project" value="UniProtKB-KW"/>
</dbReference>
<keyword evidence="5" id="KW-0732">Signal</keyword>
<dbReference type="SMART" id="SM00633">
    <property type="entry name" value="Glyco_10"/>
    <property type="match status" value="1"/>
</dbReference>
<accession>A0A516PW42</accession>
<evidence type="ECO:0000259" key="11">
    <source>
        <dbReference type="PROSITE" id="PS51760"/>
    </source>
</evidence>
<keyword evidence="9" id="KW-0624">Polysaccharide degradation</keyword>
<evidence type="ECO:0000256" key="2">
    <source>
        <dbReference type="ARBA" id="ARBA00007495"/>
    </source>
</evidence>
<name>A0A516PW42_9ACTN</name>
<dbReference type="GO" id="GO:0031176">
    <property type="term" value="F:endo-1,4-beta-xylanase activity"/>
    <property type="evidence" value="ECO:0007669"/>
    <property type="project" value="UniProtKB-EC"/>
</dbReference>
<dbReference type="PANTHER" id="PTHR31490:SF88">
    <property type="entry name" value="BETA-XYLANASE"/>
    <property type="match status" value="1"/>
</dbReference>
<dbReference type="RefSeq" id="WP_143985342.1">
    <property type="nucleotide sequence ID" value="NZ_CP041692.1"/>
</dbReference>
<organism evidence="12 13">
    <name type="scientific">Microlunatus elymi</name>
    <dbReference type="NCBI Taxonomy" id="2596828"/>
    <lineage>
        <taxon>Bacteria</taxon>
        <taxon>Bacillati</taxon>
        <taxon>Actinomycetota</taxon>
        <taxon>Actinomycetes</taxon>
        <taxon>Propionibacteriales</taxon>
        <taxon>Propionibacteriaceae</taxon>
        <taxon>Microlunatus</taxon>
    </lineage>
</organism>
<keyword evidence="8 12" id="KW-0326">Glycosidase</keyword>
<keyword evidence="6 12" id="KW-0378">Hydrolase</keyword>
<comment type="catalytic activity">
    <reaction evidence="1">
        <text>Endohydrolysis of (1-&gt;4)-beta-D-xylosidic linkages in xylans.</text>
        <dbReference type="EC" id="3.2.1.8"/>
    </reaction>
</comment>
<feature type="compositionally biased region" description="Basic and acidic residues" evidence="10">
    <location>
        <begin position="301"/>
        <end position="326"/>
    </location>
</feature>
<dbReference type="Proteomes" id="UP000319263">
    <property type="component" value="Chromosome"/>
</dbReference>
<evidence type="ECO:0000256" key="1">
    <source>
        <dbReference type="ARBA" id="ARBA00000681"/>
    </source>
</evidence>
<evidence type="ECO:0000256" key="8">
    <source>
        <dbReference type="ARBA" id="ARBA00023295"/>
    </source>
</evidence>
<gene>
    <name evidence="12" type="ORF">FOE78_05080</name>
</gene>
<evidence type="ECO:0000313" key="12">
    <source>
        <dbReference type="EMBL" id="QDP95369.1"/>
    </source>
</evidence>
<keyword evidence="4 12" id="KW-0858">Xylan degradation</keyword>
<keyword evidence="13" id="KW-1185">Reference proteome</keyword>
<dbReference type="PROSITE" id="PS51760">
    <property type="entry name" value="GH10_2"/>
    <property type="match status" value="1"/>
</dbReference>
<proteinExistence type="inferred from homology"/>
<sequence>MWQDAWHRGIVYGGSISTWMYADDDAYAALFRQEVAMLWPEDDFLWYHLRPSPTSSLDFTYPDMIVEFAEANRQLIIGAPGLVWDEGFGDGWSDDDLWGMSQERASKVLFSTVRAMVRRYRGRVAGWIVCNEVTDPEGNHGLRTDVPWYNTIGPGYVSEAFYQSHEQDPRALLILNEFGLDTVNQYGDEPVPRQRALLEVIDSLLGADVPLHALGIEAHLLATDFAERFHRREFRGFLREVADRGLKILITEMDVIDDGLPAAVGPRDRGVADVYRRYLDTVLEEEAVISVIQYGLSDRWTEENEDNPRPDGADRRPCPYDTDLKPKPAYRAISGALSRAPRRRPYWMPPRARLPHHGQR</sequence>
<dbReference type="PANTHER" id="PTHR31490">
    <property type="entry name" value="GLYCOSYL HYDROLASE"/>
    <property type="match status" value="1"/>
</dbReference>
<dbReference type="OrthoDB" id="9815836at2"/>
<evidence type="ECO:0000256" key="4">
    <source>
        <dbReference type="ARBA" id="ARBA00022651"/>
    </source>
</evidence>
<evidence type="ECO:0000256" key="9">
    <source>
        <dbReference type="ARBA" id="ARBA00023326"/>
    </source>
</evidence>
<dbReference type="InterPro" id="IPR017853">
    <property type="entry name" value="GH"/>
</dbReference>
<dbReference type="EC" id="3.2.1.8" evidence="3"/>
<dbReference type="InterPro" id="IPR001000">
    <property type="entry name" value="GH10_dom"/>
</dbReference>
<dbReference type="SUPFAM" id="SSF51445">
    <property type="entry name" value="(Trans)glycosidases"/>
    <property type="match status" value="1"/>
</dbReference>
<evidence type="ECO:0000256" key="6">
    <source>
        <dbReference type="ARBA" id="ARBA00022801"/>
    </source>
</evidence>
<dbReference type="Pfam" id="PF00331">
    <property type="entry name" value="Glyco_hydro_10"/>
    <property type="match status" value="1"/>
</dbReference>
<feature type="domain" description="GH10" evidence="11">
    <location>
        <begin position="1"/>
        <end position="336"/>
    </location>
</feature>
<evidence type="ECO:0000256" key="3">
    <source>
        <dbReference type="ARBA" id="ARBA00012590"/>
    </source>
</evidence>
<dbReference type="AlphaFoldDB" id="A0A516PW42"/>
<protein>
    <recommendedName>
        <fullName evidence="3">endo-1,4-beta-xylanase</fullName>
        <ecNumber evidence="3">3.2.1.8</ecNumber>
    </recommendedName>
</protein>
<keyword evidence="7" id="KW-0119">Carbohydrate metabolism</keyword>
<evidence type="ECO:0000313" key="13">
    <source>
        <dbReference type="Proteomes" id="UP000319263"/>
    </source>
</evidence>
<evidence type="ECO:0000256" key="7">
    <source>
        <dbReference type="ARBA" id="ARBA00023277"/>
    </source>
</evidence>
<evidence type="ECO:0000256" key="10">
    <source>
        <dbReference type="SAM" id="MobiDB-lite"/>
    </source>
</evidence>
<feature type="region of interest" description="Disordered" evidence="10">
    <location>
        <begin position="301"/>
        <end position="360"/>
    </location>
</feature>
<dbReference type="KEGG" id="mik:FOE78_05080"/>
<dbReference type="EMBL" id="CP041692">
    <property type="protein sequence ID" value="QDP95369.1"/>
    <property type="molecule type" value="Genomic_DNA"/>
</dbReference>
<evidence type="ECO:0000256" key="5">
    <source>
        <dbReference type="ARBA" id="ARBA00022729"/>
    </source>
</evidence>
<reference evidence="12 13" key="1">
    <citation type="submission" date="2019-07" db="EMBL/GenBank/DDBJ databases">
        <title>Microlunatus dokdonensis sp. nov. isolated from the rhizospheric soil of the wild plant Elymus tsukushiensis.</title>
        <authorList>
            <person name="Ghim S.-Y."/>
            <person name="Hwang Y.-J."/>
            <person name="Son J.-S."/>
            <person name="Shin J.-H."/>
        </authorList>
    </citation>
    <scope>NUCLEOTIDE SEQUENCE [LARGE SCALE GENOMIC DNA]</scope>
    <source>
        <strain evidence="12 13">KUDC0627</strain>
    </source>
</reference>
<dbReference type="Gene3D" id="3.20.20.80">
    <property type="entry name" value="Glycosidases"/>
    <property type="match status" value="1"/>
</dbReference>
<dbReference type="InterPro" id="IPR044846">
    <property type="entry name" value="GH10"/>
</dbReference>
<comment type="similarity">
    <text evidence="2">Belongs to the glycosyl hydrolase 10 (cellulase F) family.</text>
</comment>